<gene>
    <name evidence="1" type="ORF">VB264_02145</name>
</gene>
<comment type="caution">
    <text evidence="1">The sequence shown here is derived from an EMBL/GenBank/DDBJ whole genome shotgun (WGS) entry which is preliminary data.</text>
</comment>
<accession>A0ABU5QHZ9</accession>
<organism evidence="1 2">
    <name type="scientific">Arcicella aquatica</name>
    <dbReference type="NCBI Taxonomy" id="217141"/>
    <lineage>
        <taxon>Bacteria</taxon>
        <taxon>Pseudomonadati</taxon>
        <taxon>Bacteroidota</taxon>
        <taxon>Cytophagia</taxon>
        <taxon>Cytophagales</taxon>
        <taxon>Flectobacillaceae</taxon>
        <taxon>Arcicella</taxon>
    </lineage>
</organism>
<keyword evidence="2" id="KW-1185">Reference proteome</keyword>
<dbReference type="RefSeq" id="WP_323246361.1">
    <property type="nucleotide sequence ID" value="NZ_JAYFUL010000002.1"/>
</dbReference>
<name>A0ABU5QHZ9_9BACT</name>
<dbReference type="EMBL" id="JAYFUL010000002">
    <property type="protein sequence ID" value="MEA5256565.1"/>
    <property type="molecule type" value="Genomic_DNA"/>
</dbReference>
<dbReference type="Proteomes" id="UP001304671">
    <property type="component" value="Unassembled WGS sequence"/>
</dbReference>
<proteinExistence type="predicted"/>
<sequence>MKPLEKLSAIFLKIDNARNPSEIEALSNEVDIILKENNEQPIEGVADLLLERAKLLKQKITLMSHDFEAKLVQ</sequence>
<reference evidence="1 2" key="1">
    <citation type="submission" date="2023-12" db="EMBL/GenBank/DDBJ databases">
        <title>Novel species of the genus Arcicella isolated from rivers.</title>
        <authorList>
            <person name="Lu H."/>
        </authorList>
    </citation>
    <scope>NUCLEOTIDE SEQUENCE [LARGE SCALE GENOMIC DNA]</scope>
    <source>
        <strain evidence="1 2">LMG 21963</strain>
    </source>
</reference>
<protein>
    <submittedName>
        <fullName evidence="1">Uncharacterized protein</fullName>
    </submittedName>
</protein>
<evidence type="ECO:0000313" key="2">
    <source>
        <dbReference type="Proteomes" id="UP001304671"/>
    </source>
</evidence>
<evidence type="ECO:0000313" key="1">
    <source>
        <dbReference type="EMBL" id="MEA5256565.1"/>
    </source>
</evidence>